<dbReference type="Proteomes" id="UP001196413">
    <property type="component" value="Unassembled WGS sequence"/>
</dbReference>
<accession>A0AAD5LXT1</accession>
<evidence type="ECO:0000313" key="1">
    <source>
        <dbReference type="EMBL" id="KAJ1347405.1"/>
    </source>
</evidence>
<proteinExistence type="predicted"/>
<dbReference type="AlphaFoldDB" id="A0AAD5LXT1"/>
<organism evidence="1 2">
    <name type="scientific">Parelaphostrongylus tenuis</name>
    <name type="common">Meningeal worm</name>
    <dbReference type="NCBI Taxonomy" id="148309"/>
    <lineage>
        <taxon>Eukaryota</taxon>
        <taxon>Metazoa</taxon>
        <taxon>Ecdysozoa</taxon>
        <taxon>Nematoda</taxon>
        <taxon>Chromadorea</taxon>
        <taxon>Rhabditida</taxon>
        <taxon>Rhabditina</taxon>
        <taxon>Rhabditomorpha</taxon>
        <taxon>Strongyloidea</taxon>
        <taxon>Metastrongylidae</taxon>
        <taxon>Parelaphostrongylus</taxon>
    </lineage>
</organism>
<comment type="caution">
    <text evidence="1">The sequence shown here is derived from an EMBL/GenBank/DDBJ whole genome shotgun (WGS) entry which is preliminary data.</text>
</comment>
<gene>
    <name evidence="1" type="ORF">KIN20_002456</name>
</gene>
<evidence type="ECO:0000313" key="2">
    <source>
        <dbReference type="Proteomes" id="UP001196413"/>
    </source>
</evidence>
<keyword evidence="2" id="KW-1185">Reference proteome</keyword>
<reference evidence="1" key="1">
    <citation type="submission" date="2021-06" db="EMBL/GenBank/DDBJ databases">
        <title>Parelaphostrongylus tenuis whole genome reference sequence.</title>
        <authorList>
            <person name="Garwood T.J."/>
            <person name="Larsen P.A."/>
            <person name="Fountain-Jones N.M."/>
            <person name="Garbe J.R."/>
            <person name="Macchietto M.G."/>
            <person name="Kania S.A."/>
            <person name="Gerhold R.W."/>
            <person name="Richards J.E."/>
            <person name="Wolf T.M."/>
        </authorList>
    </citation>
    <scope>NUCLEOTIDE SEQUENCE</scope>
    <source>
        <strain evidence="1">MNPRO001-30</strain>
        <tissue evidence="1">Meninges</tissue>
    </source>
</reference>
<protein>
    <submittedName>
        <fullName evidence="1">Uncharacterized protein</fullName>
    </submittedName>
</protein>
<sequence>MDPIVRPNGCGKSARIIASDENRKEVLTMWIERQLVLSGSEEGEFAGRYPFKLPPL</sequence>
<name>A0AAD5LXT1_PARTN</name>
<dbReference type="EMBL" id="JAHQIW010000310">
    <property type="protein sequence ID" value="KAJ1347405.1"/>
    <property type="molecule type" value="Genomic_DNA"/>
</dbReference>